<dbReference type="EMBL" id="CAEY01001577">
    <property type="status" value="NOT_ANNOTATED_CDS"/>
    <property type="molecule type" value="Genomic_DNA"/>
</dbReference>
<organism evidence="1 2">
    <name type="scientific">Tetranychus urticae</name>
    <name type="common">Two-spotted spider mite</name>
    <dbReference type="NCBI Taxonomy" id="32264"/>
    <lineage>
        <taxon>Eukaryota</taxon>
        <taxon>Metazoa</taxon>
        <taxon>Ecdysozoa</taxon>
        <taxon>Arthropoda</taxon>
        <taxon>Chelicerata</taxon>
        <taxon>Arachnida</taxon>
        <taxon>Acari</taxon>
        <taxon>Acariformes</taxon>
        <taxon>Trombidiformes</taxon>
        <taxon>Prostigmata</taxon>
        <taxon>Eleutherengona</taxon>
        <taxon>Raphignathae</taxon>
        <taxon>Tetranychoidea</taxon>
        <taxon>Tetranychidae</taxon>
        <taxon>Tetranychus</taxon>
    </lineage>
</organism>
<reference evidence="2" key="1">
    <citation type="submission" date="2011-08" db="EMBL/GenBank/DDBJ databases">
        <authorList>
            <person name="Rombauts S."/>
        </authorList>
    </citation>
    <scope>NUCLEOTIDE SEQUENCE</scope>
    <source>
        <strain evidence="2">London</strain>
    </source>
</reference>
<dbReference type="AlphaFoldDB" id="T1K4F6"/>
<keyword evidence="2" id="KW-1185">Reference proteome</keyword>
<protein>
    <submittedName>
        <fullName evidence="1">Uncharacterized protein</fullName>
    </submittedName>
</protein>
<dbReference type="Proteomes" id="UP000015104">
    <property type="component" value="Unassembled WGS sequence"/>
</dbReference>
<dbReference type="HOGENOM" id="CLU_1663032_0_0_1"/>
<accession>T1K4F6</accession>
<proteinExistence type="predicted"/>
<dbReference type="EnsemblMetazoa" id="tetur05g02430.1">
    <property type="protein sequence ID" value="tetur05g02430.1"/>
    <property type="gene ID" value="tetur05g02430"/>
</dbReference>
<sequence length="159" mass="18338">MNDVDRMTGRAKYLIAEFSYPLEVPIEDIVKLIRDSECLKGIIHYGANFKDPRLDFESIPENVSLEMLTTGYIDRNMSGIYENVKQLHLLFSSLGLFERVAHRFPNLERLRIHAAEDLFEQPSVAPVMANLKIFEINLPVDDWVTLCFSFMDKCPALQI</sequence>
<evidence type="ECO:0000313" key="2">
    <source>
        <dbReference type="Proteomes" id="UP000015104"/>
    </source>
</evidence>
<evidence type="ECO:0000313" key="1">
    <source>
        <dbReference type="EnsemblMetazoa" id="tetur05g02430.1"/>
    </source>
</evidence>
<reference evidence="1" key="2">
    <citation type="submission" date="2015-06" db="UniProtKB">
        <authorList>
            <consortium name="EnsemblMetazoa"/>
        </authorList>
    </citation>
    <scope>IDENTIFICATION</scope>
</reference>
<name>T1K4F6_TETUR</name>